<dbReference type="SUPFAM" id="SSF50346">
    <property type="entry name" value="PRC-barrel domain"/>
    <property type="match status" value="1"/>
</dbReference>
<keyword evidence="4" id="KW-1185">Reference proteome</keyword>
<evidence type="ECO:0000313" key="4">
    <source>
        <dbReference type="Proteomes" id="UP000663918"/>
    </source>
</evidence>
<reference evidence="3" key="1">
    <citation type="submission" date="2020-09" db="EMBL/GenBank/DDBJ databases">
        <title>Brevundimonas sp. LVF2 isolated from a puddle in Goettingen, Germany.</title>
        <authorList>
            <person name="Friedrich I."/>
            <person name="Klassen A."/>
            <person name="Hannes N."/>
            <person name="Schneider D."/>
            <person name="Hertel R."/>
            <person name="Daniel R."/>
        </authorList>
    </citation>
    <scope>NUCLEOTIDE SEQUENCE</scope>
    <source>
        <strain evidence="3">LVF2</strain>
    </source>
</reference>
<gene>
    <name evidence="3" type="ORF">IFJ75_14195</name>
</gene>
<feature type="signal peptide" evidence="2">
    <location>
        <begin position="1"/>
        <end position="21"/>
    </location>
</feature>
<evidence type="ECO:0000313" key="3">
    <source>
        <dbReference type="EMBL" id="QTC90418.1"/>
    </source>
</evidence>
<dbReference type="RefSeq" id="WP_207868834.1">
    <property type="nucleotide sequence ID" value="NZ_CP062222.1"/>
</dbReference>
<dbReference type="InterPro" id="IPR011033">
    <property type="entry name" value="PRC_barrel-like_sf"/>
</dbReference>
<evidence type="ECO:0000256" key="2">
    <source>
        <dbReference type="SAM" id="SignalP"/>
    </source>
</evidence>
<name>A0A975BZ21_9CAUL</name>
<feature type="compositionally biased region" description="Low complexity" evidence="1">
    <location>
        <begin position="71"/>
        <end position="93"/>
    </location>
</feature>
<evidence type="ECO:0000256" key="1">
    <source>
        <dbReference type="SAM" id="MobiDB-lite"/>
    </source>
</evidence>
<keyword evidence="2" id="KW-0732">Signal</keyword>
<feature type="region of interest" description="Disordered" evidence="1">
    <location>
        <begin position="68"/>
        <end position="94"/>
    </location>
</feature>
<feature type="chain" id="PRO_5037448093" description="PRC-barrel domain-containing protein" evidence="2">
    <location>
        <begin position="22"/>
        <end position="175"/>
    </location>
</feature>
<dbReference type="KEGG" id="bgoe:IFJ75_14195"/>
<evidence type="ECO:0008006" key="5">
    <source>
        <dbReference type="Google" id="ProtNLM"/>
    </source>
</evidence>
<protein>
    <recommendedName>
        <fullName evidence="5">PRC-barrel domain-containing protein</fullName>
    </recommendedName>
</protein>
<sequence length="175" mass="17165">MRTLLLTTAAAALAIAVPASAQIVGGSTGQVGAQVGVGVGLPQTAPITGQVGTTVRGATDMTRSTVRDARSAASSAADASASASVQSDTQVAADRNGADASLNISTGAMVHGSDGNMLGSVVRLTRNSAGRVESFVVRSADGTLRSVPASGASVQGDAVVTAWSSGEFNRAPPVQ</sequence>
<dbReference type="Proteomes" id="UP000663918">
    <property type="component" value="Chromosome"/>
</dbReference>
<dbReference type="EMBL" id="CP062222">
    <property type="protein sequence ID" value="QTC90418.1"/>
    <property type="molecule type" value="Genomic_DNA"/>
</dbReference>
<proteinExistence type="predicted"/>
<dbReference type="AlphaFoldDB" id="A0A975BZ21"/>
<organism evidence="3 4">
    <name type="scientific">Brevundimonas goettingensis</name>
    <dbReference type="NCBI Taxonomy" id="2774190"/>
    <lineage>
        <taxon>Bacteria</taxon>
        <taxon>Pseudomonadati</taxon>
        <taxon>Pseudomonadota</taxon>
        <taxon>Alphaproteobacteria</taxon>
        <taxon>Caulobacterales</taxon>
        <taxon>Caulobacteraceae</taxon>
        <taxon>Brevundimonas</taxon>
    </lineage>
</organism>
<accession>A0A975BZ21</accession>